<feature type="chain" id="PRO_5038597295" description="Lipoprotein" evidence="1">
    <location>
        <begin position="29"/>
        <end position="168"/>
    </location>
</feature>
<proteinExistence type="predicted"/>
<organism evidence="2 3">
    <name type="scientific">Kitasatospora atroaurantiaca</name>
    <dbReference type="NCBI Taxonomy" id="285545"/>
    <lineage>
        <taxon>Bacteria</taxon>
        <taxon>Bacillati</taxon>
        <taxon>Actinomycetota</taxon>
        <taxon>Actinomycetes</taxon>
        <taxon>Kitasatosporales</taxon>
        <taxon>Streptomycetaceae</taxon>
        <taxon>Kitasatospora</taxon>
    </lineage>
</organism>
<reference evidence="2 3" key="1">
    <citation type="submission" date="2019-06" db="EMBL/GenBank/DDBJ databases">
        <title>Sequencing the genomes of 1000 actinobacteria strains.</title>
        <authorList>
            <person name="Klenk H.-P."/>
        </authorList>
    </citation>
    <scope>NUCLEOTIDE SEQUENCE [LARGE SCALE GENOMIC DNA]</scope>
    <source>
        <strain evidence="2 3">DSM 41649</strain>
    </source>
</reference>
<keyword evidence="3" id="KW-1185">Reference proteome</keyword>
<dbReference type="AlphaFoldDB" id="A0A561EMJ3"/>
<name>A0A561EMJ3_9ACTN</name>
<feature type="signal peptide" evidence="1">
    <location>
        <begin position="1"/>
        <end position="28"/>
    </location>
</feature>
<evidence type="ECO:0000313" key="2">
    <source>
        <dbReference type="EMBL" id="TWE16843.1"/>
    </source>
</evidence>
<comment type="caution">
    <text evidence="2">The sequence shown here is derived from an EMBL/GenBank/DDBJ whole genome shotgun (WGS) entry which is preliminary data.</text>
</comment>
<dbReference type="EMBL" id="VIVR01000001">
    <property type="protein sequence ID" value="TWE16843.1"/>
    <property type="molecule type" value="Genomic_DNA"/>
</dbReference>
<sequence>MERQVRRYAVAAVAVLFGAAGCSSGGSATSAASSAVSAAQSEVSALASAASGLASSASSAVASAASEASSALANVKGGLDAKGDVALGTVVTGSDGRADVPVTVTNHASQGYQYTVQVNFDDPSGNLLDTVVISVPEVAAGGTAQATASSHRKLAGTVTAAVGNALRY</sequence>
<accession>A0A561EMJ3</accession>
<evidence type="ECO:0000313" key="3">
    <source>
        <dbReference type="Proteomes" id="UP000318416"/>
    </source>
</evidence>
<protein>
    <recommendedName>
        <fullName evidence="4">Lipoprotein</fullName>
    </recommendedName>
</protein>
<dbReference type="PROSITE" id="PS51257">
    <property type="entry name" value="PROKAR_LIPOPROTEIN"/>
    <property type="match status" value="1"/>
</dbReference>
<evidence type="ECO:0008006" key="4">
    <source>
        <dbReference type="Google" id="ProtNLM"/>
    </source>
</evidence>
<dbReference type="RefSeq" id="WP_145789272.1">
    <property type="nucleotide sequence ID" value="NZ_BAAABR010000079.1"/>
</dbReference>
<dbReference type="Proteomes" id="UP000318416">
    <property type="component" value="Unassembled WGS sequence"/>
</dbReference>
<gene>
    <name evidence="2" type="ORF">FB465_1836</name>
</gene>
<keyword evidence="1" id="KW-0732">Signal</keyword>
<evidence type="ECO:0000256" key="1">
    <source>
        <dbReference type="SAM" id="SignalP"/>
    </source>
</evidence>
<dbReference type="OrthoDB" id="3874071at2"/>